<accession>U9TWW8</accession>
<keyword evidence="2 3" id="KW-0539">Nucleus</keyword>
<dbReference type="PANTHER" id="PTHR45789:SF2">
    <property type="entry name" value="FI18025P1"/>
    <property type="match status" value="1"/>
</dbReference>
<dbReference type="SUPFAM" id="SSF47095">
    <property type="entry name" value="HMG-box"/>
    <property type="match status" value="1"/>
</dbReference>
<feature type="domain" description="HMG box" evidence="5">
    <location>
        <begin position="49"/>
        <end position="115"/>
    </location>
</feature>
<feature type="region of interest" description="Disordered" evidence="4">
    <location>
        <begin position="109"/>
        <end position="132"/>
    </location>
</feature>
<dbReference type="InterPro" id="IPR051356">
    <property type="entry name" value="SOX/SOX-like_TF"/>
</dbReference>
<dbReference type="PROSITE" id="PS50118">
    <property type="entry name" value="HMG_BOX_2"/>
    <property type="match status" value="1"/>
</dbReference>
<evidence type="ECO:0000313" key="6">
    <source>
        <dbReference type="EMBL" id="ESA07861.1"/>
    </source>
</evidence>
<dbReference type="GO" id="GO:0000981">
    <property type="term" value="F:DNA-binding transcription factor activity, RNA polymerase II-specific"/>
    <property type="evidence" value="ECO:0007669"/>
    <property type="project" value="TreeGrafter"/>
</dbReference>
<dbReference type="Pfam" id="PF00505">
    <property type="entry name" value="HMG_box"/>
    <property type="match status" value="1"/>
</dbReference>
<dbReference type="GO" id="GO:0000978">
    <property type="term" value="F:RNA polymerase II cis-regulatory region sequence-specific DNA binding"/>
    <property type="evidence" value="ECO:0007669"/>
    <property type="project" value="TreeGrafter"/>
</dbReference>
<dbReference type="PANTHER" id="PTHR45789">
    <property type="entry name" value="FI18025P1"/>
    <property type="match status" value="1"/>
</dbReference>
<evidence type="ECO:0000256" key="1">
    <source>
        <dbReference type="ARBA" id="ARBA00023125"/>
    </source>
</evidence>
<dbReference type="Gene3D" id="1.10.30.10">
    <property type="entry name" value="High mobility group box domain"/>
    <property type="match status" value="1"/>
</dbReference>
<feature type="compositionally biased region" description="Basic residues" evidence="4">
    <location>
        <begin position="109"/>
        <end position="121"/>
    </location>
</feature>
<protein>
    <recommendedName>
        <fullName evidence="5">HMG box domain-containing protein</fullName>
    </recommendedName>
</protein>
<evidence type="ECO:0000256" key="2">
    <source>
        <dbReference type="ARBA" id="ARBA00023242"/>
    </source>
</evidence>
<reference evidence="6" key="1">
    <citation type="submission" date="2013-07" db="EMBL/GenBank/DDBJ databases">
        <title>The genome of an arbuscular mycorrhizal fungus provides insights into the evolution of the oldest plant symbiosis.</title>
        <authorList>
            <consortium name="DOE Joint Genome Institute"/>
            <person name="Tisserant E."/>
            <person name="Malbreil M."/>
            <person name="Kuo A."/>
            <person name="Kohler A."/>
            <person name="Symeonidi A."/>
            <person name="Balestrini R."/>
            <person name="Charron P."/>
            <person name="Duensing N."/>
            <person name="Frei-dit-Frey N."/>
            <person name="Gianinazzi-Pearson V."/>
            <person name="Gilbert B."/>
            <person name="Handa Y."/>
            <person name="Hijri M."/>
            <person name="Kaul R."/>
            <person name="Kawaguchi M."/>
            <person name="Krajinski F."/>
            <person name="Lammers P."/>
            <person name="Lapierre D."/>
            <person name="Masclaux F.G."/>
            <person name="Murat C."/>
            <person name="Morin E."/>
            <person name="Ndikumana S."/>
            <person name="Pagni M."/>
            <person name="Petitpierre D."/>
            <person name="Requena N."/>
            <person name="Rosikiewicz P."/>
            <person name="Riley R."/>
            <person name="Saito K."/>
            <person name="San Clemente H."/>
            <person name="Shapiro H."/>
            <person name="van Tuinen D."/>
            <person name="Becard G."/>
            <person name="Bonfante P."/>
            <person name="Paszkowski U."/>
            <person name="Shachar-Hill Y."/>
            <person name="Young J.P."/>
            <person name="Sanders I.R."/>
            <person name="Henrissat B."/>
            <person name="Rensing S.A."/>
            <person name="Grigoriev I.V."/>
            <person name="Corradi N."/>
            <person name="Roux C."/>
            <person name="Martin F."/>
        </authorList>
    </citation>
    <scope>NUCLEOTIDE SEQUENCE</scope>
    <source>
        <strain evidence="6">DAOM 197198</strain>
    </source>
</reference>
<dbReference type="EMBL" id="KI289824">
    <property type="protein sequence ID" value="ESA07861.1"/>
    <property type="molecule type" value="Genomic_DNA"/>
</dbReference>
<dbReference type="VEuPathDB" id="FungiDB:RhiirFUN_020075"/>
<keyword evidence="1 3" id="KW-0238">DNA-binding</keyword>
<dbReference type="InterPro" id="IPR009071">
    <property type="entry name" value="HMG_box_dom"/>
</dbReference>
<evidence type="ECO:0000256" key="4">
    <source>
        <dbReference type="SAM" id="MobiDB-lite"/>
    </source>
</evidence>
<dbReference type="SMART" id="SM00398">
    <property type="entry name" value="HMG"/>
    <property type="match status" value="1"/>
</dbReference>
<dbReference type="GO" id="GO:0005634">
    <property type="term" value="C:nucleus"/>
    <property type="evidence" value="ECO:0007669"/>
    <property type="project" value="UniProtKB-UniRule"/>
</dbReference>
<evidence type="ECO:0000259" key="5">
    <source>
        <dbReference type="PROSITE" id="PS50118"/>
    </source>
</evidence>
<dbReference type="HOGENOM" id="CLU_883240_0_0_1"/>
<feature type="DNA-binding region" description="HMG box" evidence="3">
    <location>
        <begin position="49"/>
        <end position="115"/>
    </location>
</feature>
<dbReference type="InterPro" id="IPR036910">
    <property type="entry name" value="HMG_box_dom_sf"/>
</dbReference>
<evidence type="ECO:0000256" key="3">
    <source>
        <dbReference type="PROSITE-ProRule" id="PRU00267"/>
    </source>
</evidence>
<gene>
    <name evidence="6" type="ORF">GLOINDRAFT_325381</name>
</gene>
<organism evidence="6">
    <name type="scientific">Rhizophagus irregularis (strain DAOM 181602 / DAOM 197198 / MUCL 43194)</name>
    <name type="common">Arbuscular mycorrhizal fungus</name>
    <name type="synonym">Glomus intraradices</name>
    <dbReference type="NCBI Taxonomy" id="747089"/>
    <lineage>
        <taxon>Eukaryota</taxon>
        <taxon>Fungi</taxon>
        <taxon>Fungi incertae sedis</taxon>
        <taxon>Mucoromycota</taxon>
        <taxon>Glomeromycotina</taxon>
        <taxon>Glomeromycetes</taxon>
        <taxon>Glomerales</taxon>
        <taxon>Glomeraceae</taxon>
        <taxon>Rhizophagus</taxon>
    </lineage>
</organism>
<name>U9TWW8_RHIID</name>
<sequence>MVPPDPNKPTFSLNLNIKTPEQTWYDTDYPFTMDRDKLLMNSNKSRPDIPRPPNSFILYAKNEGNKPKYKKMQANKKFRIIGKLWLNESNEVKNLFDCGAKVAKKKHAKQHKGYRFRKRNQQKGAKNVKENKLPIQSNLFSTSTTSSTSLEHHPQLQYITEDQYNFSSTTTNFIATANCNQLELSIPSNLESPLTLNFPYIRPVSNFAAAACDLPGYINYNQIETSNPSNLESFLTPSTLNYPYIQSNSNLNAVTYDLPGYPNCDLMESPIPSNLEFFSTYATLDYPYIQPETNLTFGYNLSGLKEPFHVAKDDIFISLDDLIKEQNGWTIFARPTLKKTQTLISEQSSKSCAKLYIQWTVIFQ</sequence>
<dbReference type="AlphaFoldDB" id="U9TWW8"/>
<proteinExistence type="predicted"/>